<reference evidence="1" key="2">
    <citation type="journal article" date="2007" name="Science">
        <title>Draft genome sequence of the sexually transmitted pathogen Trichomonas vaginalis.</title>
        <authorList>
            <person name="Carlton J.M."/>
            <person name="Hirt R.P."/>
            <person name="Silva J.C."/>
            <person name="Delcher A.L."/>
            <person name="Schatz M."/>
            <person name="Zhao Q."/>
            <person name="Wortman J.R."/>
            <person name="Bidwell S.L."/>
            <person name="Alsmark U.C.M."/>
            <person name="Besteiro S."/>
            <person name="Sicheritz-Ponten T."/>
            <person name="Noel C.J."/>
            <person name="Dacks J.B."/>
            <person name="Foster P.G."/>
            <person name="Simillion C."/>
            <person name="Van de Peer Y."/>
            <person name="Miranda-Saavedra D."/>
            <person name="Barton G.J."/>
            <person name="Westrop G.D."/>
            <person name="Mueller S."/>
            <person name="Dessi D."/>
            <person name="Fiori P.L."/>
            <person name="Ren Q."/>
            <person name="Paulsen I."/>
            <person name="Zhang H."/>
            <person name="Bastida-Corcuera F.D."/>
            <person name="Simoes-Barbosa A."/>
            <person name="Brown M.T."/>
            <person name="Hayes R.D."/>
            <person name="Mukherjee M."/>
            <person name="Okumura C.Y."/>
            <person name="Schneider R."/>
            <person name="Smith A.J."/>
            <person name="Vanacova S."/>
            <person name="Villalvazo M."/>
            <person name="Haas B.J."/>
            <person name="Pertea M."/>
            <person name="Feldblyum T.V."/>
            <person name="Utterback T.R."/>
            <person name="Shu C.L."/>
            <person name="Osoegawa K."/>
            <person name="de Jong P.J."/>
            <person name="Hrdy I."/>
            <person name="Horvathova L."/>
            <person name="Zubacova Z."/>
            <person name="Dolezal P."/>
            <person name="Malik S.B."/>
            <person name="Logsdon J.M. Jr."/>
            <person name="Henze K."/>
            <person name="Gupta A."/>
            <person name="Wang C.C."/>
            <person name="Dunne R.L."/>
            <person name="Upcroft J.A."/>
            <person name="Upcroft P."/>
            <person name="White O."/>
            <person name="Salzberg S.L."/>
            <person name="Tang P."/>
            <person name="Chiu C.-H."/>
            <person name="Lee Y.-S."/>
            <person name="Embley T.M."/>
            <person name="Coombs G.H."/>
            <person name="Mottram J.C."/>
            <person name="Tachezy J."/>
            <person name="Fraser-Liggett C.M."/>
            <person name="Johnson P.J."/>
        </authorList>
    </citation>
    <scope>NUCLEOTIDE SEQUENCE [LARGE SCALE GENOMIC DNA]</scope>
    <source>
        <strain evidence="1">G3</strain>
    </source>
</reference>
<dbReference type="InParanoid" id="A2G3H3"/>
<sequence length="156" mass="18251">MSVILLDSPFGYHILYTEDEKKLDPSLIKNMKLICSYKFPNAELGAVINQKIENKNILPDQISTFIADSLKQYSFLPMANWYFTSDSLMNLILQNFHAKCHYLPPIFIRAINENIYSLLNTTEAEYDKARMALVSVLYDEETYEFESYQEPINREK</sequence>
<protein>
    <submittedName>
        <fullName evidence="1">Uncharacterized protein</fullName>
    </submittedName>
</protein>
<evidence type="ECO:0000313" key="1">
    <source>
        <dbReference type="EMBL" id="EAX88290.1"/>
    </source>
</evidence>
<dbReference type="AlphaFoldDB" id="A2G3H3"/>
<reference evidence="1" key="1">
    <citation type="submission" date="2006-10" db="EMBL/GenBank/DDBJ databases">
        <authorList>
            <person name="Amadeo P."/>
            <person name="Zhao Q."/>
            <person name="Wortman J."/>
            <person name="Fraser-Liggett C."/>
            <person name="Carlton J."/>
        </authorList>
    </citation>
    <scope>NUCLEOTIDE SEQUENCE</scope>
    <source>
        <strain evidence="1">G3</strain>
    </source>
</reference>
<gene>
    <name evidence="1" type="ORF">TVAG_383130</name>
</gene>
<dbReference type="Proteomes" id="UP000001542">
    <property type="component" value="Unassembled WGS sequence"/>
</dbReference>
<dbReference type="SMR" id="A2G3H3"/>
<dbReference type="VEuPathDB" id="TrichDB:TVAG_383130"/>
<dbReference type="EMBL" id="DS114328">
    <property type="protein sequence ID" value="EAX88290.1"/>
    <property type="molecule type" value="Genomic_DNA"/>
</dbReference>
<proteinExistence type="predicted"/>
<organism evidence="1 2">
    <name type="scientific">Trichomonas vaginalis (strain ATCC PRA-98 / G3)</name>
    <dbReference type="NCBI Taxonomy" id="412133"/>
    <lineage>
        <taxon>Eukaryota</taxon>
        <taxon>Metamonada</taxon>
        <taxon>Parabasalia</taxon>
        <taxon>Trichomonadida</taxon>
        <taxon>Trichomonadidae</taxon>
        <taxon>Trichomonas</taxon>
    </lineage>
</organism>
<accession>A2G3H3</accession>
<name>A2G3H3_TRIV3</name>
<evidence type="ECO:0000313" key="2">
    <source>
        <dbReference type="Proteomes" id="UP000001542"/>
    </source>
</evidence>
<keyword evidence="2" id="KW-1185">Reference proteome</keyword>
<dbReference type="KEGG" id="tva:4745946"/>
<dbReference type="VEuPathDB" id="TrichDB:TVAGG3_0360320"/>
<dbReference type="RefSeq" id="XP_001301220.1">
    <property type="nucleotide sequence ID" value="XM_001301219.1"/>
</dbReference>